<name>A0AAW9ZUV1_9XANT</name>
<feature type="transmembrane region" description="Helical" evidence="1">
    <location>
        <begin position="43"/>
        <end position="67"/>
    </location>
</feature>
<evidence type="ECO:0000313" key="3">
    <source>
        <dbReference type="Proteomes" id="UP000548771"/>
    </source>
</evidence>
<sequence length="121" mass="13204">MLSLPWPLGLAVGVGDFFAIRNGAPWLLSQQSGSIARGFNQGISAVIAPIARMVLGMCCVAALASFVGSYQRRKLLDTRTTLDDLATSSWRQFRLLVRKAFSRQGYTVKRPIWAAKTVAST</sequence>
<keyword evidence="1" id="KW-0812">Transmembrane</keyword>
<comment type="caution">
    <text evidence="2">The sequence shown here is derived from an EMBL/GenBank/DDBJ whole genome shotgun (WGS) entry which is preliminary data.</text>
</comment>
<keyword evidence="1" id="KW-0472">Membrane</keyword>
<dbReference type="EMBL" id="SMDX01000023">
    <property type="protein sequence ID" value="NMI23373.1"/>
    <property type="molecule type" value="Genomic_DNA"/>
</dbReference>
<dbReference type="AlphaFoldDB" id="A0AAW9ZUV1"/>
<proteinExistence type="predicted"/>
<evidence type="ECO:0000256" key="1">
    <source>
        <dbReference type="SAM" id="Phobius"/>
    </source>
</evidence>
<protein>
    <submittedName>
        <fullName evidence="2">Uncharacterized protein</fullName>
    </submittedName>
</protein>
<reference evidence="3" key="1">
    <citation type="journal article" date="2020" name="Syst. Appl. Microbiol.">
        <title>Clarifying the taxonomy of the causal agent of bacterial leaf spot of lettuce through a polyphasic approach reveals that Xanthomonas cynarae Trebaol et al. 2000 emend. Timilsina et al. 2019 is a later heterotypic synonym of Xanthomonas hortorum Vauterin et al. 1995.</title>
        <authorList>
            <person name="Moriniere L."/>
            <person name="Burlet A."/>
            <person name="Rosenthal E.R."/>
            <person name="Nesme X."/>
            <person name="Portier P."/>
            <person name="Bull C.T."/>
            <person name="Lavire C."/>
            <person name="Fischer-Le Saux M."/>
            <person name="Bertolla F."/>
        </authorList>
    </citation>
    <scope>NUCLEOTIDE SEQUENCE [LARGE SCALE GENOMIC DNA]</scope>
    <source>
        <strain evidence="3">CFBP2533</strain>
    </source>
</reference>
<organism evidence="2 3">
    <name type="scientific">Xanthomonas hortorum pv. pelargonii</name>
    <dbReference type="NCBI Taxonomy" id="453602"/>
    <lineage>
        <taxon>Bacteria</taxon>
        <taxon>Pseudomonadati</taxon>
        <taxon>Pseudomonadota</taxon>
        <taxon>Gammaproteobacteria</taxon>
        <taxon>Lysobacterales</taxon>
        <taxon>Lysobacteraceae</taxon>
        <taxon>Xanthomonas</taxon>
    </lineage>
</organism>
<evidence type="ECO:0000313" key="2">
    <source>
        <dbReference type="EMBL" id="NMI23373.1"/>
    </source>
</evidence>
<gene>
    <name evidence="2" type="ORF">E1J24_16385</name>
</gene>
<dbReference type="RefSeq" id="WP_168959236.1">
    <property type="nucleotide sequence ID" value="NZ_CP103838.1"/>
</dbReference>
<dbReference type="Proteomes" id="UP000548771">
    <property type="component" value="Unassembled WGS sequence"/>
</dbReference>
<keyword evidence="1" id="KW-1133">Transmembrane helix</keyword>
<accession>A0AAW9ZUV1</accession>